<reference evidence="3" key="1">
    <citation type="submission" date="2016-10" db="EMBL/GenBank/DDBJ databases">
        <authorList>
            <person name="Varghese N."/>
            <person name="Submissions S."/>
        </authorList>
    </citation>
    <scope>NUCLEOTIDE SEQUENCE [LARGE SCALE GENOMIC DNA]</scope>
    <source>
        <strain evidence="3">ATCC 35263</strain>
    </source>
</reference>
<dbReference type="STRING" id="29539.SAMN02745716_0293"/>
<gene>
    <name evidence="2" type="ORF">SAMN02745716_0293</name>
</gene>
<dbReference type="AlphaFoldDB" id="A0A1H6FHY3"/>
<organism evidence="2 3">
    <name type="scientific">Thermoleophilum album</name>
    <dbReference type="NCBI Taxonomy" id="29539"/>
    <lineage>
        <taxon>Bacteria</taxon>
        <taxon>Bacillati</taxon>
        <taxon>Actinomycetota</taxon>
        <taxon>Thermoleophilia</taxon>
        <taxon>Thermoleophilales</taxon>
        <taxon>Thermoleophilaceae</taxon>
        <taxon>Thermoleophilum</taxon>
    </lineage>
</organism>
<sequence length="55" mass="6239">MTMVVLAHGGHWLVNVMYVAPVIVVVGWIAAQALRDRRRASRGTDGALRRRSRRR</sequence>
<accession>A0A1H6FHY3</accession>
<feature type="transmembrane region" description="Helical" evidence="1">
    <location>
        <begin position="12"/>
        <end position="31"/>
    </location>
</feature>
<keyword evidence="1" id="KW-0472">Membrane</keyword>
<evidence type="ECO:0000256" key="1">
    <source>
        <dbReference type="SAM" id="Phobius"/>
    </source>
</evidence>
<keyword evidence="1" id="KW-1133">Transmembrane helix</keyword>
<keyword evidence="1" id="KW-0812">Transmembrane</keyword>
<name>A0A1H6FHY3_THEAL</name>
<dbReference type="Proteomes" id="UP000222056">
    <property type="component" value="Unassembled WGS sequence"/>
</dbReference>
<evidence type="ECO:0000313" key="3">
    <source>
        <dbReference type="Proteomes" id="UP000222056"/>
    </source>
</evidence>
<dbReference type="RefSeq" id="WP_177169234.1">
    <property type="nucleotide sequence ID" value="NZ_FNWJ01000001.1"/>
</dbReference>
<dbReference type="EMBL" id="FNWJ01000001">
    <property type="protein sequence ID" value="SEH10441.1"/>
    <property type="molecule type" value="Genomic_DNA"/>
</dbReference>
<keyword evidence="3" id="KW-1185">Reference proteome</keyword>
<proteinExistence type="predicted"/>
<protein>
    <submittedName>
        <fullName evidence="2">Uncharacterized protein</fullName>
    </submittedName>
</protein>
<evidence type="ECO:0000313" key="2">
    <source>
        <dbReference type="EMBL" id="SEH10441.1"/>
    </source>
</evidence>